<organism evidence="2 3">
    <name type="scientific">Embleya scabrispora</name>
    <dbReference type="NCBI Taxonomy" id="159449"/>
    <lineage>
        <taxon>Bacteria</taxon>
        <taxon>Bacillati</taxon>
        <taxon>Actinomycetota</taxon>
        <taxon>Actinomycetes</taxon>
        <taxon>Kitasatosporales</taxon>
        <taxon>Streptomycetaceae</taxon>
        <taxon>Embleya</taxon>
    </lineage>
</organism>
<dbReference type="STRING" id="159449.B4N89_46045"/>
<gene>
    <name evidence="2" type="ORF">B4N89_46045</name>
</gene>
<reference evidence="2 3" key="1">
    <citation type="submission" date="2017-03" db="EMBL/GenBank/DDBJ databases">
        <title>Draft genome sequence of Streptomyces scabrisporus NF3, endophyte isolated from Amphipterygium adstringens.</title>
        <authorList>
            <person name="Vazquez M."/>
            <person name="Ceapa C.D."/>
            <person name="Rodriguez Luna D."/>
            <person name="Sanchez Esquivel S."/>
        </authorList>
    </citation>
    <scope>NUCLEOTIDE SEQUENCE [LARGE SCALE GENOMIC DNA]</scope>
    <source>
        <strain evidence="2 3">NF3</strain>
    </source>
</reference>
<dbReference type="Pfam" id="PF07728">
    <property type="entry name" value="AAA_5"/>
    <property type="match status" value="1"/>
</dbReference>
<protein>
    <recommendedName>
        <fullName evidence="1">ATPase dynein-related AAA domain-containing protein</fullName>
    </recommendedName>
</protein>
<dbReference type="InterPro" id="IPR027417">
    <property type="entry name" value="P-loop_NTPase"/>
</dbReference>
<dbReference type="Gene3D" id="3.40.50.300">
    <property type="entry name" value="P-loop containing nucleotide triphosphate hydrolases"/>
    <property type="match status" value="1"/>
</dbReference>
<evidence type="ECO:0000313" key="3">
    <source>
        <dbReference type="Proteomes" id="UP000190037"/>
    </source>
</evidence>
<keyword evidence="3" id="KW-1185">Reference proteome</keyword>
<dbReference type="InterPro" id="IPR011704">
    <property type="entry name" value="ATPase_dyneun-rel_AAA"/>
</dbReference>
<evidence type="ECO:0000313" key="2">
    <source>
        <dbReference type="EMBL" id="OPC76837.1"/>
    </source>
</evidence>
<comment type="caution">
    <text evidence="2">The sequence shown here is derived from an EMBL/GenBank/DDBJ whole genome shotgun (WGS) entry which is preliminary data.</text>
</comment>
<proteinExistence type="predicted"/>
<dbReference type="AlphaFoldDB" id="A0A1T3NJ20"/>
<dbReference type="GO" id="GO:0005524">
    <property type="term" value="F:ATP binding"/>
    <property type="evidence" value="ECO:0007669"/>
    <property type="project" value="InterPro"/>
</dbReference>
<feature type="domain" description="ATPase dynein-related AAA" evidence="1">
    <location>
        <begin position="5"/>
        <end position="114"/>
    </location>
</feature>
<dbReference type="CDD" id="cd00009">
    <property type="entry name" value="AAA"/>
    <property type="match status" value="1"/>
</dbReference>
<dbReference type="SUPFAM" id="SSF52540">
    <property type="entry name" value="P-loop containing nucleoside triphosphate hydrolases"/>
    <property type="match status" value="1"/>
</dbReference>
<dbReference type="GO" id="GO:0016887">
    <property type="term" value="F:ATP hydrolysis activity"/>
    <property type="evidence" value="ECO:0007669"/>
    <property type="project" value="InterPro"/>
</dbReference>
<sequence>MGGVPVLLWGDPGIGKSSLMRAVANARQARAEIVIGSVREPGDFAGLPLRTEQGMVMLPPRWATDLKPDDLLGLDEITTAPPAVQAALLGVVLDRKVGDHELPDGVQIVAAANPRACPEGGP</sequence>
<evidence type="ECO:0000259" key="1">
    <source>
        <dbReference type="Pfam" id="PF07728"/>
    </source>
</evidence>
<name>A0A1T3NJ20_9ACTN</name>
<dbReference type="Proteomes" id="UP000190037">
    <property type="component" value="Unassembled WGS sequence"/>
</dbReference>
<accession>A0A1T3NJ20</accession>
<dbReference type="EMBL" id="MWQN01000005">
    <property type="protein sequence ID" value="OPC76837.1"/>
    <property type="molecule type" value="Genomic_DNA"/>
</dbReference>